<feature type="compositionally biased region" description="Low complexity" evidence="1">
    <location>
        <begin position="1"/>
        <end position="12"/>
    </location>
</feature>
<organism evidence="2 3">
    <name type="scientific">Oryza glaberrima</name>
    <name type="common">African rice</name>
    <dbReference type="NCBI Taxonomy" id="4538"/>
    <lineage>
        <taxon>Eukaryota</taxon>
        <taxon>Viridiplantae</taxon>
        <taxon>Streptophyta</taxon>
        <taxon>Embryophyta</taxon>
        <taxon>Tracheophyta</taxon>
        <taxon>Spermatophyta</taxon>
        <taxon>Magnoliopsida</taxon>
        <taxon>Liliopsida</taxon>
        <taxon>Poales</taxon>
        <taxon>Poaceae</taxon>
        <taxon>BOP clade</taxon>
        <taxon>Oryzoideae</taxon>
        <taxon>Oryzeae</taxon>
        <taxon>Oryzinae</taxon>
        <taxon>Oryza</taxon>
    </lineage>
</organism>
<keyword evidence="3" id="KW-1185">Reference proteome</keyword>
<dbReference type="EnsemblPlants" id="ORGLA06G0011800.1">
    <property type="protein sequence ID" value="ORGLA06G0011800.1"/>
    <property type="gene ID" value="ORGLA06G0011800"/>
</dbReference>
<evidence type="ECO:0000313" key="2">
    <source>
        <dbReference type="EnsemblPlants" id="ORGLA03G0265600.1"/>
    </source>
</evidence>
<protein>
    <submittedName>
        <fullName evidence="2">Uncharacterized protein</fullName>
    </submittedName>
</protein>
<dbReference type="Proteomes" id="UP000007306">
    <property type="component" value="Chromosome 6"/>
</dbReference>
<feature type="region of interest" description="Disordered" evidence="1">
    <location>
        <begin position="1"/>
        <end position="106"/>
    </location>
</feature>
<name>I1PE60_ORYGL</name>
<dbReference type="HOGENOM" id="CLU_1996220_0_0_1"/>
<accession>I1PE60</accession>
<evidence type="ECO:0000256" key="1">
    <source>
        <dbReference type="SAM" id="MobiDB-lite"/>
    </source>
</evidence>
<sequence length="125" mass="12941">MTASSSSSAAASSRRRPRRICAPTAASSSTSSAASLHRRPPRSGGRGEATEVATRHATVASLDGRGNGVGGRRGYVRRLGGATVRSGRMGSTSKDRGREQEVTGSSQPANLFFSPLLISSFSISF</sequence>
<dbReference type="Gramene" id="ORGLA03G0265600.1">
    <property type="protein sequence ID" value="ORGLA03G0265600.1"/>
    <property type="gene ID" value="ORGLA03G0265600"/>
</dbReference>
<reference evidence="2 3" key="2">
    <citation type="submission" date="2018-04" db="EMBL/GenBank/DDBJ databases">
        <title>OglaRS2 (Oryza glaberrima Reference Sequence Version 2).</title>
        <authorList>
            <person name="Zhang J."/>
            <person name="Kudrna D."/>
            <person name="Lee S."/>
            <person name="Talag J."/>
            <person name="Rajasekar S."/>
            <person name="Wing R.A."/>
        </authorList>
    </citation>
    <scope>NUCLEOTIDE SEQUENCE [LARGE SCALE GENOMIC DNA]</scope>
    <source>
        <strain evidence="2 3">cv. IRGC 96717</strain>
    </source>
</reference>
<dbReference type="AlphaFoldDB" id="I1PE60"/>
<dbReference type="EnsemblPlants" id="ORGLA03G0265600.1">
    <property type="protein sequence ID" value="ORGLA03G0265600.1"/>
    <property type="gene ID" value="ORGLA03G0265600"/>
</dbReference>
<reference evidence="2" key="1">
    <citation type="submission" date="2015-06" db="UniProtKB">
        <authorList>
            <consortium name="EnsemblPlants"/>
        </authorList>
    </citation>
    <scope>IDENTIFICATION</scope>
</reference>
<evidence type="ECO:0000313" key="3">
    <source>
        <dbReference type="Proteomes" id="UP000007306"/>
    </source>
</evidence>
<proteinExistence type="predicted"/>
<dbReference type="Gramene" id="ORGLA06G0011800.1">
    <property type="protein sequence ID" value="ORGLA06G0011800.1"/>
    <property type="gene ID" value="ORGLA06G0011800"/>
</dbReference>
<dbReference type="Proteomes" id="UP000007306">
    <property type="component" value="Chromosome 3"/>
</dbReference>
<feature type="compositionally biased region" description="Low complexity" evidence="1">
    <location>
        <begin position="20"/>
        <end position="35"/>
    </location>
</feature>